<dbReference type="STRING" id="136037.A0A067R4T5"/>
<sequence length="197" mass="23085">MNIVEELRSVDNLYVVMKMVPSLHLSCIDFDHDINILQRQLEHGDIKKSLALWCERNKFQGIVYPTEDVYKVAKCDELEIKRLSKAMAETQIGHKKYHTVEICDESYENETCSVVTDNKDERSRFNVAVLEAYHETDSRKPEEKVLKFRVTCIRNGKHCFGSQDAAYHVGGRIQDMFHWIVDLNLYDLEIVMNIREE</sequence>
<dbReference type="SUPFAM" id="SSF143437">
    <property type="entry name" value="THUMP domain-like"/>
    <property type="match status" value="1"/>
</dbReference>
<protein>
    <submittedName>
        <fullName evidence="1">THUMP domain-containing protein 3</fullName>
    </submittedName>
</protein>
<evidence type="ECO:0000313" key="1">
    <source>
        <dbReference type="EMBL" id="KDR18140.1"/>
    </source>
</evidence>
<dbReference type="eggNOG" id="ENOG502QSE5">
    <property type="taxonomic scope" value="Eukaryota"/>
</dbReference>
<dbReference type="Gene3D" id="3.30.2130.30">
    <property type="match status" value="1"/>
</dbReference>
<organism evidence="1 2">
    <name type="scientific">Zootermopsis nevadensis</name>
    <name type="common">Dampwood termite</name>
    <dbReference type="NCBI Taxonomy" id="136037"/>
    <lineage>
        <taxon>Eukaryota</taxon>
        <taxon>Metazoa</taxon>
        <taxon>Ecdysozoa</taxon>
        <taxon>Arthropoda</taxon>
        <taxon>Hexapoda</taxon>
        <taxon>Insecta</taxon>
        <taxon>Pterygota</taxon>
        <taxon>Neoptera</taxon>
        <taxon>Polyneoptera</taxon>
        <taxon>Dictyoptera</taxon>
        <taxon>Blattodea</taxon>
        <taxon>Blattoidea</taxon>
        <taxon>Termitoidae</taxon>
        <taxon>Termopsidae</taxon>
        <taxon>Zootermopsis</taxon>
    </lineage>
</organism>
<keyword evidence="2" id="KW-1185">Reference proteome</keyword>
<dbReference type="EMBL" id="KK852701">
    <property type="protein sequence ID" value="KDR18140.1"/>
    <property type="molecule type" value="Genomic_DNA"/>
</dbReference>
<name>A0A067R4T5_ZOONE</name>
<dbReference type="AlphaFoldDB" id="A0A067R4T5"/>
<proteinExistence type="predicted"/>
<dbReference type="OMA" id="ALWCERN"/>
<reference evidence="1 2" key="1">
    <citation type="journal article" date="2014" name="Nat. Commun.">
        <title>Molecular traces of alternative social organization in a termite genome.</title>
        <authorList>
            <person name="Terrapon N."/>
            <person name="Li C."/>
            <person name="Robertson H.M."/>
            <person name="Ji L."/>
            <person name="Meng X."/>
            <person name="Booth W."/>
            <person name="Chen Z."/>
            <person name="Childers C.P."/>
            <person name="Glastad K.M."/>
            <person name="Gokhale K."/>
            <person name="Gowin J."/>
            <person name="Gronenberg W."/>
            <person name="Hermansen R.A."/>
            <person name="Hu H."/>
            <person name="Hunt B.G."/>
            <person name="Huylmans A.K."/>
            <person name="Khalil S.M."/>
            <person name="Mitchell R.D."/>
            <person name="Munoz-Torres M.C."/>
            <person name="Mustard J.A."/>
            <person name="Pan H."/>
            <person name="Reese J.T."/>
            <person name="Scharf M.E."/>
            <person name="Sun F."/>
            <person name="Vogel H."/>
            <person name="Xiao J."/>
            <person name="Yang W."/>
            <person name="Yang Z."/>
            <person name="Yang Z."/>
            <person name="Zhou J."/>
            <person name="Zhu J."/>
            <person name="Brent C.S."/>
            <person name="Elsik C.G."/>
            <person name="Goodisman M.A."/>
            <person name="Liberles D.A."/>
            <person name="Roe R.M."/>
            <person name="Vargo E.L."/>
            <person name="Vilcinskas A."/>
            <person name="Wang J."/>
            <person name="Bornberg-Bauer E."/>
            <person name="Korb J."/>
            <person name="Zhang G."/>
            <person name="Liebig J."/>
        </authorList>
    </citation>
    <scope>NUCLEOTIDE SEQUENCE [LARGE SCALE GENOMIC DNA]</scope>
    <source>
        <tissue evidence="1">Whole organism</tissue>
    </source>
</reference>
<gene>
    <name evidence="1" type="ORF">L798_07544</name>
</gene>
<dbReference type="Proteomes" id="UP000027135">
    <property type="component" value="Unassembled WGS sequence"/>
</dbReference>
<evidence type="ECO:0000313" key="2">
    <source>
        <dbReference type="Proteomes" id="UP000027135"/>
    </source>
</evidence>
<accession>A0A067R4T5</accession>
<dbReference type="InParanoid" id="A0A067R4T5"/>